<evidence type="ECO:0000256" key="2">
    <source>
        <dbReference type="ARBA" id="ARBA00023235"/>
    </source>
</evidence>
<evidence type="ECO:0000313" key="4">
    <source>
        <dbReference type="Proteomes" id="UP001620514"/>
    </source>
</evidence>
<reference evidence="3 4" key="1">
    <citation type="submission" date="2024-11" db="EMBL/GenBank/DDBJ databases">
        <title>Using genomics to understand microbial adaptation to soil warming.</title>
        <authorList>
            <person name="Deangelis K.M. PhD."/>
        </authorList>
    </citation>
    <scope>NUCLEOTIDE SEQUENCE [LARGE SCALE GENOMIC DNA]</scope>
    <source>
        <strain evidence="3 4">GAS97</strain>
    </source>
</reference>
<dbReference type="EMBL" id="JBIYDN010000028">
    <property type="protein sequence ID" value="MFK4446707.1"/>
    <property type="molecule type" value="Genomic_DNA"/>
</dbReference>
<dbReference type="RefSeq" id="WP_404611762.1">
    <property type="nucleotide sequence ID" value="NZ_JBIYDN010000028.1"/>
</dbReference>
<organism evidence="3 4">
    <name type="scientific">Caballeronia udeis</name>
    <dbReference type="NCBI Taxonomy" id="1232866"/>
    <lineage>
        <taxon>Bacteria</taxon>
        <taxon>Pseudomonadati</taxon>
        <taxon>Pseudomonadota</taxon>
        <taxon>Betaproteobacteria</taxon>
        <taxon>Burkholderiales</taxon>
        <taxon>Burkholderiaceae</taxon>
        <taxon>Caballeronia</taxon>
    </lineage>
</organism>
<protein>
    <submittedName>
        <fullName evidence="3">Mannose/cellobiose epimerase-like protein (N-acyl-D-glucosamine 2-epimerase family)</fullName>
    </submittedName>
</protein>
<comment type="caution">
    <text evidence="3">The sequence shown here is derived from an EMBL/GenBank/DDBJ whole genome shotgun (WGS) entry which is preliminary data.</text>
</comment>
<dbReference type="InterPro" id="IPR012341">
    <property type="entry name" value="6hp_glycosidase-like_sf"/>
</dbReference>
<dbReference type="SUPFAM" id="SSF48208">
    <property type="entry name" value="Six-hairpin glycosidases"/>
    <property type="match status" value="1"/>
</dbReference>
<dbReference type="InterPro" id="IPR008928">
    <property type="entry name" value="6-hairpin_glycosidase_sf"/>
</dbReference>
<dbReference type="Pfam" id="PF07221">
    <property type="entry name" value="GlcNAc_2-epim"/>
    <property type="match status" value="1"/>
</dbReference>
<dbReference type="PANTHER" id="PTHR15108">
    <property type="entry name" value="N-ACYLGLUCOSAMINE-2-EPIMERASE"/>
    <property type="match status" value="1"/>
</dbReference>
<dbReference type="Proteomes" id="UP001620514">
    <property type="component" value="Unassembled WGS sequence"/>
</dbReference>
<gene>
    <name evidence="3" type="ORF">ABH943_006739</name>
</gene>
<proteinExistence type="inferred from homology"/>
<name>A0ABW8MSL3_9BURK</name>
<keyword evidence="2" id="KW-0413">Isomerase</keyword>
<dbReference type="Gene3D" id="1.50.10.10">
    <property type="match status" value="1"/>
</dbReference>
<accession>A0ABW8MSL3</accession>
<evidence type="ECO:0000256" key="1">
    <source>
        <dbReference type="ARBA" id="ARBA00008558"/>
    </source>
</evidence>
<sequence length="413" mass="48023">MSDTTTSPISDPDHPDHPDFRSREFLLDHALRTMTFYHPHCMDPAGGFYHFYQDDGTIYDRKSRHLVSSTRFVFNYAMAYKHFGLDEYRGGVLHGIEYLREFHRNPQTGGYAWTLNGRDVTDATNHCYGLAFVVLAYAKALEAGFEEAREYLEETWNLMETHFWDAAHGLYKDEASADWVVSDYRGQNANMHACEAMLAAFEASQDMRYLDRAALLADNVVNRQAALAGGLVWEHYKPDWSVDWEYNKGDKSNIFRPWGFQPGHQTEWAKLLLILDRHRPDPWHVTRARELFDRALEFSWDHEHGGMVYGFDIKGEFYDEDKYFWVQAESLAAAALLADQAAQVGDTATTARYWNDYDRLWVYSWDHFVDHKWGAWYRILARDNTKYSNEKSPAGKVDYHTMGACYDVLNVVS</sequence>
<dbReference type="InterPro" id="IPR010819">
    <property type="entry name" value="AGE/CE"/>
</dbReference>
<comment type="similarity">
    <text evidence="1">Belongs to the N-acylglucosamine 2-epimerase family.</text>
</comment>
<evidence type="ECO:0000313" key="3">
    <source>
        <dbReference type="EMBL" id="MFK4446707.1"/>
    </source>
</evidence>
<keyword evidence="4" id="KW-1185">Reference proteome</keyword>